<keyword evidence="5" id="KW-0328">Glycosyltransferase</keyword>
<comment type="similarity">
    <text evidence="16">Belongs to the SEDS family. FtsW subfamily.</text>
</comment>
<keyword evidence="25" id="KW-1185">Reference proteome</keyword>
<feature type="transmembrane region" description="Helical" evidence="23">
    <location>
        <begin position="368"/>
        <end position="390"/>
    </location>
</feature>
<dbReference type="Pfam" id="PF01098">
    <property type="entry name" value="FTSW_RODA_SPOVE"/>
    <property type="match status" value="1"/>
</dbReference>
<dbReference type="InterPro" id="IPR013437">
    <property type="entry name" value="FtsW"/>
</dbReference>
<keyword evidence="13" id="KW-0961">Cell wall biogenesis/degradation</keyword>
<evidence type="ECO:0000313" key="24">
    <source>
        <dbReference type="EMBL" id="MBE9374258.1"/>
    </source>
</evidence>
<feature type="transmembrane region" description="Helical" evidence="23">
    <location>
        <begin position="216"/>
        <end position="234"/>
    </location>
</feature>
<comment type="subcellular location">
    <subcellularLocation>
        <location evidence="1">Cell membrane</location>
        <topology evidence="1">Multi-pass membrane protein</topology>
    </subcellularLocation>
</comment>
<dbReference type="PANTHER" id="PTHR30474:SF2">
    <property type="entry name" value="PEPTIDOGLYCAN GLYCOSYLTRANSFERASE FTSW-RELATED"/>
    <property type="match status" value="1"/>
</dbReference>
<dbReference type="GO" id="GO:0008955">
    <property type="term" value="F:peptidoglycan glycosyltransferase activity"/>
    <property type="evidence" value="ECO:0007669"/>
    <property type="project" value="UniProtKB-EC"/>
</dbReference>
<evidence type="ECO:0000313" key="25">
    <source>
        <dbReference type="Proteomes" id="UP000598360"/>
    </source>
</evidence>
<evidence type="ECO:0000256" key="3">
    <source>
        <dbReference type="ARBA" id="ARBA00022475"/>
    </source>
</evidence>
<evidence type="ECO:0000256" key="4">
    <source>
        <dbReference type="ARBA" id="ARBA00022618"/>
    </source>
</evidence>
<evidence type="ECO:0000256" key="19">
    <source>
        <dbReference type="ARBA" id="ARBA00044770"/>
    </source>
</evidence>
<evidence type="ECO:0000256" key="17">
    <source>
        <dbReference type="ARBA" id="ARBA00041185"/>
    </source>
</evidence>
<reference evidence="24" key="1">
    <citation type="submission" date="2020-10" db="EMBL/GenBank/DDBJ databases">
        <title>Diversity and distribution of actinomycetes associated with coral in the coast of Hainan.</title>
        <authorList>
            <person name="Li F."/>
        </authorList>
    </citation>
    <scope>NUCLEOTIDE SEQUENCE</scope>
    <source>
        <strain evidence="24">HNM0983</strain>
    </source>
</reference>
<feature type="transmembrane region" description="Helical" evidence="23">
    <location>
        <begin position="195"/>
        <end position="211"/>
    </location>
</feature>
<evidence type="ECO:0000256" key="9">
    <source>
        <dbReference type="ARBA" id="ARBA00022984"/>
    </source>
</evidence>
<dbReference type="InterPro" id="IPR001182">
    <property type="entry name" value="FtsW/RodA"/>
</dbReference>
<dbReference type="PANTHER" id="PTHR30474">
    <property type="entry name" value="CELL CYCLE PROTEIN"/>
    <property type="match status" value="1"/>
</dbReference>
<dbReference type="GO" id="GO:0071555">
    <property type="term" value="P:cell wall organization"/>
    <property type="evidence" value="ECO:0007669"/>
    <property type="project" value="UniProtKB-KW"/>
</dbReference>
<comment type="caution">
    <text evidence="24">The sequence shown here is derived from an EMBL/GenBank/DDBJ whole genome shotgun (WGS) entry which is preliminary data.</text>
</comment>
<keyword evidence="8" id="KW-0133">Cell shape</keyword>
<keyword evidence="3" id="KW-1003">Cell membrane</keyword>
<feature type="transmembrane region" description="Helical" evidence="23">
    <location>
        <begin position="332"/>
        <end position="356"/>
    </location>
</feature>
<keyword evidence="7 23" id="KW-0812">Transmembrane</keyword>
<keyword evidence="4" id="KW-0132">Cell division</keyword>
<dbReference type="EMBL" id="JADEYC010000011">
    <property type="protein sequence ID" value="MBE9374258.1"/>
    <property type="molecule type" value="Genomic_DNA"/>
</dbReference>
<evidence type="ECO:0000256" key="13">
    <source>
        <dbReference type="ARBA" id="ARBA00023316"/>
    </source>
</evidence>
<proteinExistence type="inferred from homology"/>
<dbReference type="GO" id="GO:0051301">
    <property type="term" value="P:cell division"/>
    <property type="evidence" value="ECO:0007669"/>
    <property type="project" value="UniProtKB-KW"/>
</dbReference>
<evidence type="ECO:0000256" key="21">
    <source>
        <dbReference type="ARBA" id="ARBA00049966"/>
    </source>
</evidence>
<keyword evidence="12" id="KW-0131">Cell cycle</keyword>
<dbReference type="Proteomes" id="UP000598360">
    <property type="component" value="Unassembled WGS sequence"/>
</dbReference>
<dbReference type="GO" id="GO:0008360">
    <property type="term" value="P:regulation of cell shape"/>
    <property type="evidence" value="ECO:0007669"/>
    <property type="project" value="UniProtKB-KW"/>
</dbReference>
<dbReference type="RefSeq" id="WP_193927705.1">
    <property type="nucleotide sequence ID" value="NZ_JADEYC010000011.1"/>
</dbReference>
<name>A0A929G132_9PSEU</name>
<gene>
    <name evidence="24" type="primary">ftsW</name>
    <name evidence="24" type="ORF">IQ251_07335</name>
</gene>
<dbReference type="GO" id="GO:0005886">
    <property type="term" value="C:plasma membrane"/>
    <property type="evidence" value="ECO:0007669"/>
    <property type="project" value="UniProtKB-SubCell"/>
</dbReference>
<protein>
    <recommendedName>
        <fullName evidence="17">Probable peptidoglycan glycosyltransferase FtsW</fullName>
        <ecNumber evidence="19">2.4.99.28</ecNumber>
    </recommendedName>
    <alternativeName>
        <fullName evidence="18">Cell division protein FtsW</fullName>
    </alternativeName>
    <alternativeName>
        <fullName evidence="15">Cell wall polymerase</fullName>
    </alternativeName>
    <alternativeName>
        <fullName evidence="14">Peptidoglycan polymerase</fullName>
    </alternativeName>
</protein>
<feature type="compositionally biased region" description="Low complexity" evidence="22">
    <location>
        <begin position="1"/>
        <end position="12"/>
    </location>
</feature>
<feature type="transmembrane region" description="Helical" evidence="23">
    <location>
        <begin position="293"/>
        <end position="320"/>
    </location>
</feature>
<evidence type="ECO:0000256" key="12">
    <source>
        <dbReference type="ARBA" id="ARBA00023306"/>
    </source>
</evidence>
<keyword evidence="9" id="KW-0573">Peptidoglycan synthesis</keyword>
<evidence type="ECO:0000256" key="14">
    <source>
        <dbReference type="ARBA" id="ARBA00032370"/>
    </source>
</evidence>
<evidence type="ECO:0000256" key="11">
    <source>
        <dbReference type="ARBA" id="ARBA00023136"/>
    </source>
</evidence>
<keyword evidence="10 23" id="KW-1133">Transmembrane helix</keyword>
<feature type="transmembrane region" description="Helical" evidence="23">
    <location>
        <begin position="75"/>
        <end position="94"/>
    </location>
</feature>
<comment type="function">
    <text evidence="21">Peptidoglycan polymerase that is essential for cell division.</text>
</comment>
<evidence type="ECO:0000256" key="20">
    <source>
        <dbReference type="ARBA" id="ARBA00049902"/>
    </source>
</evidence>
<evidence type="ECO:0000256" key="1">
    <source>
        <dbReference type="ARBA" id="ARBA00004651"/>
    </source>
</evidence>
<feature type="transmembrane region" description="Helical" evidence="23">
    <location>
        <begin position="144"/>
        <end position="160"/>
    </location>
</feature>
<sequence>MPTASKTTAAPPKRAPGRGPGRGLFAPVTAWLTRPLASFHLLLAVFGLLTVFGLVMVLSASSVDSYSQAGTSYSVFGRQVLYCLVGLVLFYLALCIPVRLIRRYSMALLGVCLAMLALVLTPLGEEINGARSWFSLGGISVQPVEFAKIAFALWGAHVLVTKRGLLGQYRHLLVPVVPAALLMFALVMLQPDLGSTITLFIVLLGLLWFVGAPMRLFAVLALGGVTGTLALAVIEDYRMARLTVFLDPSADPTGNGYQSMQALYALADGGLFGQGLGQGWSKWQYLPYAHNDFIFAVIGEELGFLGCAVVLGLFALTAYVGMRIARRNTDPWIRIVAATLTLWTVSQAVINMGYVVGMLPITGLPLPLISSGGSSVVSSMLVFGLLANFARHEPEAIAALRSLGPGRVGRLLRLPTPDPYRPPAKRRPARPSTPPSRPATKASGAKATRRGTGKARAQGARSGPGSRAQTRGGHR</sequence>
<evidence type="ECO:0000256" key="16">
    <source>
        <dbReference type="ARBA" id="ARBA00038053"/>
    </source>
</evidence>
<evidence type="ECO:0000256" key="7">
    <source>
        <dbReference type="ARBA" id="ARBA00022692"/>
    </source>
</evidence>
<evidence type="ECO:0000256" key="10">
    <source>
        <dbReference type="ARBA" id="ARBA00022989"/>
    </source>
</evidence>
<feature type="region of interest" description="Disordered" evidence="22">
    <location>
        <begin position="1"/>
        <end position="21"/>
    </location>
</feature>
<dbReference type="EC" id="2.4.99.28" evidence="19"/>
<evidence type="ECO:0000256" key="15">
    <source>
        <dbReference type="ARBA" id="ARBA00033270"/>
    </source>
</evidence>
<dbReference type="AlphaFoldDB" id="A0A929G132"/>
<evidence type="ECO:0000256" key="22">
    <source>
        <dbReference type="SAM" id="MobiDB-lite"/>
    </source>
</evidence>
<evidence type="ECO:0000256" key="23">
    <source>
        <dbReference type="SAM" id="Phobius"/>
    </source>
</evidence>
<dbReference type="NCBIfam" id="TIGR02614">
    <property type="entry name" value="ftsW"/>
    <property type="match status" value="1"/>
</dbReference>
<evidence type="ECO:0000256" key="18">
    <source>
        <dbReference type="ARBA" id="ARBA00041418"/>
    </source>
</evidence>
<evidence type="ECO:0000256" key="6">
    <source>
        <dbReference type="ARBA" id="ARBA00022679"/>
    </source>
</evidence>
<dbReference type="GO" id="GO:0032153">
    <property type="term" value="C:cell division site"/>
    <property type="evidence" value="ECO:0007669"/>
    <property type="project" value="TreeGrafter"/>
</dbReference>
<keyword evidence="11 23" id="KW-0472">Membrane</keyword>
<evidence type="ECO:0000256" key="8">
    <source>
        <dbReference type="ARBA" id="ARBA00022960"/>
    </source>
</evidence>
<feature type="region of interest" description="Disordered" evidence="22">
    <location>
        <begin position="411"/>
        <end position="475"/>
    </location>
</feature>
<organism evidence="24 25">
    <name type="scientific">Saccharopolyspora montiporae</name>
    <dbReference type="NCBI Taxonomy" id="2781240"/>
    <lineage>
        <taxon>Bacteria</taxon>
        <taxon>Bacillati</taxon>
        <taxon>Actinomycetota</taxon>
        <taxon>Actinomycetes</taxon>
        <taxon>Pseudonocardiales</taxon>
        <taxon>Pseudonocardiaceae</taxon>
        <taxon>Saccharopolyspora</taxon>
    </lineage>
</organism>
<feature type="transmembrane region" description="Helical" evidence="23">
    <location>
        <begin position="106"/>
        <end position="124"/>
    </location>
</feature>
<dbReference type="InterPro" id="IPR018365">
    <property type="entry name" value="Cell_cycle_FtsW-rel_CS"/>
</dbReference>
<dbReference type="PROSITE" id="PS00428">
    <property type="entry name" value="FTSW_RODA_SPOVE"/>
    <property type="match status" value="1"/>
</dbReference>
<comment type="catalytic activity">
    <reaction evidence="20">
        <text>[GlcNAc-(1-&gt;4)-Mur2Ac(oyl-L-Ala-gamma-D-Glu-L-Lys-D-Ala-D-Ala)](n)-di-trans,octa-cis-undecaprenyl diphosphate + beta-D-GlcNAc-(1-&gt;4)-Mur2Ac(oyl-L-Ala-gamma-D-Glu-L-Lys-D-Ala-D-Ala)-di-trans,octa-cis-undecaprenyl diphosphate = [GlcNAc-(1-&gt;4)-Mur2Ac(oyl-L-Ala-gamma-D-Glu-L-Lys-D-Ala-D-Ala)](n+1)-di-trans,octa-cis-undecaprenyl diphosphate + di-trans,octa-cis-undecaprenyl diphosphate + H(+)</text>
        <dbReference type="Rhea" id="RHEA:23708"/>
        <dbReference type="Rhea" id="RHEA-COMP:9602"/>
        <dbReference type="Rhea" id="RHEA-COMP:9603"/>
        <dbReference type="ChEBI" id="CHEBI:15378"/>
        <dbReference type="ChEBI" id="CHEBI:58405"/>
        <dbReference type="ChEBI" id="CHEBI:60033"/>
        <dbReference type="ChEBI" id="CHEBI:78435"/>
        <dbReference type="EC" id="2.4.99.28"/>
    </reaction>
</comment>
<evidence type="ECO:0000256" key="2">
    <source>
        <dbReference type="ARBA" id="ARBA00004752"/>
    </source>
</evidence>
<comment type="pathway">
    <text evidence="2">Cell wall biogenesis; peptidoglycan biosynthesis.</text>
</comment>
<dbReference type="GO" id="GO:0015648">
    <property type="term" value="F:lipid-linked peptidoglycan transporter activity"/>
    <property type="evidence" value="ECO:0007669"/>
    <property type="project" value="TreeGrafter"/>
</dbReference>
<dbReference type="GO" id="GO:0009252">
    <property type="term" value="P:peptidoglycan biosynthetic process"/>
    <property type="evidence" value="ECO:0007669"/>
    <property type="project" value="UniProtKB-KW"/>
</dbReference>
<feature type="transmembrane region" description="Helical" evidence="23">
    <location>
        <begin position="41"/>
        <end position="63"/>
    </location>
</feature>
<accession>A0A929G132</accession>
<keyword evidence="6" id="KW-0808">Transferase</keyword>
<evidence type="ECO:0000256" key="5">
    <source>
        <dbReference type="ARBA" id="ARBA00022676"/>
    </source>
</evidence>
<feature type="transmembrane region" description="Helical" evidence="23">
    <location>
        <begin position="172"/>
        <end position="189"/>
    </location>
</feature>